<feature type="compositionally biased region" description="Basic and acidic residues" evidence="2">
    <location>
        <begin position="353"/>
        <end position="372"/>
    </location>
</feature>
<dbReference type="InterPro" id="IPR036380">
    <property type="entry name" value="Isochorismatase-like_sf"/>
</dbReference>
<gene>
    <name evidence="4" type="ORF">HETSPECPRED_007490</name>
</gene>
<keyword evidence="5" id="KW-1185">Reference proteome</keyword>
<feature type="domain" description="Fe2OG dioxygenase" evidence="3">
    <location>
        <begin position="534"/>
        <end position="654"/>
    </location>
</feature>
<dbReference type="SUPFAM" id="SSF52499">
    <property type="entry name" value="Isochorismatase-like hydrolases"/>
    <property type="match status" value="1"/>
</dbReference>
<dbReference type="Proteomes" id="UP000664521">
    <property type="component" value="Unassembled WGS sequence"/>
</dbReference>
<dbReference type="GO" id="GO:0006307">
    <property type="term" value="P:DNA alkylation repair"/>
    <property type="evidence" value="ECO:0007669"/>
    <property type="project" value="InterPro"/>
</dbReference>
<feature type="compositionally biased region" description="Basic and acidic residues" evidence="2">
    <location>
        <begin position="387"/>
        <end position="400"/>
    </location>
</feature>
<dbReference type="PROSITE" id="PS51471">
    <property type="entry name" value="FE2OG_OXY"/>
    <property type="match status" value="1"/>
</dbReference>
<organism evidence="4 5">
    <name type="scientific">Heterodermia speciosa</name>
    <dbReference type="NCBI Taxonomy" id="116794"/>
    <lineage>
        <taxon>Eukaryota</taxon>
        <taxon>Fungi</taxon>
        <taxon>Dikarya</taxon>
        <taxon>Ascomycota</taxon>
        <taxon>Pezizomycotina</taxon>
        <taxon>Lecanoromycetes</taxon>
        <taxon>OSLEUM clade</taxon>
        <taxon>Lecanoromycetidae</taxon>
        <taxon>Caliciales</taxon>
        <taxon>Physciaceae</taxon>
        <taxon>Heterodermia</taxon>
    </lineage>
</organism>
<dbReference type="Pfam" id="PF00857">
    <property type="entry name" value="Isochorismatase"/>
    <property type="match status" value="1"/>
</dbReference>
<proteinExistence type="inferred from homology"/>
<evidence type="ECO:0000313" key="5">
    <source>
        <dbReference type="Proteomes" id="UP000664521"/>
    </source>
</evidence>
<dbReference type="Gene3D" id="3.40.50.850">
    <property type="entry name" value="Isochorismatase-like"/>
    <property type="match status" value="1"/>
</dbReference>
<dbReference type="Gene3D" id="1.20.1050.10">
    <property type="match status" value="1"/>
</dbReference>
<feature type="compositionally biased region" description="Basic and acidic residues" evidence="2">
    <location>
        <begin position="82"/>
        <end position="119"/>
    </location>
</feature>
<name>A0A8H3FVL8_9LECA</name>
<evidence type="ECO:0000256" key="2">
    <source>
        <dbReference type="SAM" id="MobiDB-lite"/>
    </source>
</evidence>
<dbReference type="OrthoDB" id="445341at2759"/>
<evidence type="ECO:0000259" key="3">
    <source>
        <dbReference type="PROSITE" id="PS51471"/>
    </source>
</evidence>
<dbReference type="InterPro" id="IPR032854">
    <property type="entry name" value="ALKBH3"/>
</dbReference>
<dbReference type="Pfam" id="PF14497">
    <property type="entry name" value="GST_C_3"/>
    <property type="match status" value="1"/>
</dbReference>
<protein>
    <recommendedName>
        <fullName evidence="3">Fe2OG dioxygenase domain-containing protein</fullName>
    </recommendedName>
</protein>
<dbReference type="InterPro" id="IPR037151">
    <property type="entry name" value="AlkB-like_sf"/>
</dbReference>
<dbReference type="InterPro" id="IPR005123">
    <property type="entry name" value="Oxoglu/Fe-dep_dioxygenase_dom"/>
</dbReference>
<feature type="region of interest" description="Disordered" evidence="2">
    <location>
        <begin position="71"/>
        <end position="173"/>
    </location>
</feature>
<dbReference type="InterPro" id="IPR004046">
    <property type="entry name" value="GST_C"/>
</dbReference>
<dbReference type="CDD" id="cd00299">
    <property type="entry name" value="GST_C_family"/>
    <property type="match status" value="1"/>
</dbReference>
<evidence type="ECO:0000256" key="1">
    <source>
        <dbReference type="ARBA" id="ARBA00006336"/>
    </source>
</evidence>
<dbReference type="SUPFAM" id="SSF47616">
    <property type="entry name" value="GST C-terminal domain-like"/>
    <property type="match status" value="1"/>
</dbReference>
<dbReference type="InterPro" id="IPR000868">
    <property type="entry name" value="Isochorismatase-like_dom"/>
</dbReference>
<dbReference type="Gene3D" id="2.60.120.590">
    <property type="entry name" value="Alpha-ketoglutarate-dependent dioxygenase AlkB-like"/>
    <property type="match status" value="1"/>
</dbReference>
<dbReference type="CDD" id="cd00431">
    <property type="entry name" value="cysteine_hydrolases"/>
    <property type="match status" value="1"/>
</dbReference>
<dbReference type="InterPro" id="IPR027450">
    <property type="entry name" value="AlkB-like"/>
</dbReference>
<dbReference type="PANTHER" id="PTHR31212:SF5">
    <property type="entry name" value="ISOCHORISMATASE FAMILY PROTEIN FAMILY (AFU_ORTHOLOGUE AFUA_3G14500)"/>
    <property type="match status" value="1"/>
</dbReference>
<feature type="compositionally biased region" description="Low complexity" evidence="2">
    <location>
        <begin position="154"/>
        <end position="167"/>
    </location>
</feature>
<accession>A0A8H3FVL8</accession>
<comment type="caution">
    <text evidence="4">The sequence shown here is derived from an EMBL/GenBank/DDBJ whole genome shotgun (WGS) entry which is preliminary data.</text>
</comment>
<dbReference type="InterPro" id="IPR057088">
    <property type="entry name" value="GLRG_09195_Thiored"/>
</dbReference>
<comment type="similarity">
    <text evidence="1">Belongs to the isochorismatase family.</text>
</comment>
<dbReference type="Pfam" id="PF24470">
    <property type="entry name" value="Thiored_Isochorism"/>
    <property type="match status" value="1"/>
</dbReference>
<dbReference type="Pfam" id="PF13532">
    <property type="entry name" value="2OG-FeII_Oxy_2"/>
    <property type="match status" value="1"/>
</dbReference>
<dbReference type="EMBL" id="CAJPDS010000053">
    <property type="protein sequence ID" value="CAF9929897.1"/>
    <property type="molecule type" value="Genomic_DNA"/>
</dbReference>
<dbReference type="GO" id="GO:0051213">
    <property type="term" value="F:dioxygenase activity"/>
    <property type="evidence" value="ECO:0007669"/>
    <property type="project" value="InterPro"/>
</dbReference>
<reference evidence="4" key="1">
    <citation type="submission" date="2021-03" db="EMBL/GenBank/DDBJ databases">
        <authorList>
            <person name="Tagirdzhanova G."/>
        </authorList>
    </citation>
    <scope>NUCLEOTIDE SEQUENCE</scope>
</reference>
<dbReference type="AlphaFoldDB" id="A0A8H3FVL8"/>
<sequence>MFTTPSSLSHVKAPKFETRKALIVINLQNDTFYKQDEVYICKNHDFAGRLKILIPYFRRIGDIIWVHTEMSRASKAPSPDAARTEEQMNRNDHKSRQEQKAQEDELEDDTQKVAKGDKKVSKKKSPPSNSSEGRSPEQDYPTYHPSSRSKGMMQRASAQARADQRTANMGVFNDQSNVWEEKLVKPRKGQQQKFYVGGTHGAETVDELKSIVDDTRDTMLVKQYYSAFDNTSLLMSLRMNLVTQLYICGSLTNVGIYSTAADAVQHGFEVILVEDCLGYRSEDKHEEAMRQMADIMGANGIDSEELIEEAGGREPPDAEEAIFNGPGPDGISLGISSSKSDQPKNGAVSRSPDAPHARSAETKPKMQRKVERLVGGVVDDPTSSEASTKDETGSKGEISKTPRRARDKSAKGKSPLPSPDVSSIKSRDSLRASRPLILGPGDAIGTGDSRIVHGVLSSGLSEDAFALLKEEVDWQTMHHRGGAVPRLVAVQGEVEEDGGVPVYRHPADESPLLLEFSSTVEAIRKEVEKAIGQSLNHALIQLYRGGDDNISEHSDKTLDIVRGSSIVNLSLGAQRVMTLRTKVPKRQRGTESPATKRKTQQIPMPHSSMFVLGPESNAHWLHGVRADKRPIHQKVEEENLYGGERISITFRHIGTFMEEDKRKIWGQGARSKTKATAGTIPRGDTAQMEAMVKAFGNENHLPDFDWDAEYGRGFDVINLINDKAKLSLCKDSVANLRVQLSLLEKAIPYTLIQQSRPRSPENTSGKSRYQPWAHGLSNTQNVVFEDATEDCATTEGDIAILFYLENIRPFPASAESSSQIPNVSPQVYTKTTQANELLYLWRELKSIPQPGAAMPAMQRNERPVVPPSTPLAVFTSDMTMWEEYAKEANYIAGDFWTIIDCAFWPVLREIAKGWESFTVKRYPRLHAYHGRVMERKSVKTLLS</sequence>
<dbReference type="InterPro" id="IPR036282">
    <property type="entry name" value="Glutathione-S-Trfase_C_sf"/>
</dbReference>
<dbReference type="SUPFAM" id="SSF51197">
    <property type="entry name" value="Clavaminate synthase-like"/>
    <property type="match status" value="1"/>
</dbReference>
<dbReference type="PANTHER" id="PTHR31212">
    <property type="entry name" value="ALPHA-KETOGLUTARATE-DEPENDENT DIOXYGENASE ALKB HOMOLOG 3"/>
    <property type="match status" value="1"/>
</dbReference>
<evidence type="ECO:0000313" key="4">
    <source>
        <dbReference type="EMBL" id="CAF9929897.1"/>
    </source>
</evidence>
<feature type="region of interest" description="Disordered" evidence="2">
    <location>
        <begin position="310"/>
        <end position="434"/>
    </location>
</feature>